<evidence type="ECO:0000313" key="2">
    <source>
        <dbReference type="EMBL" id="VDM73730.1"/>
    </source>
</evidence>
<protein>
    <recommendedName>
        <fullName evidence="1">Glycogen debranching enzyme central domain-containing protein</fullName>
    </recommendedName>
</protein>
<keyword evidence="3" id="KW-1185">Reference proteome</keyword>
<dbReference type="InterPro" id="IPR032788">
    <property type="entry name" value="AGL_central"/>
</dbReference>
<proteinExistence type="predicted"/>
<accession>A0A3P7ILB0</accession>
<reference evidence="2 3" key="1">
    <citation type="submission" date="2018-11" db="EMBL/GenBank/DDBJ databases">
        <authorList>
            <consortium name="Pathogen Informatics"/>
        </authorList>
    </citation>
    <scope>NUCLEOTIDE SEQUENCE [LARGE SCALE GENOMIC DNA]</scope>
</reference>
<dbReference type="AlphaFoldDB" id="A0A3P7ILB0"/>
<dbReference type="PANTHER" id="PTHR10569:SF2">
    <property type="entry name" value="GLYCOGEN DEBRANCHING ENZYME"/>
    <property type="match status" value="1"/>
</dbReference>
<dbReference type="EMBL" id="UYYB01032158">
    <property type="protein sequence ID" value="VDM73730.1"/>
    <property type="molecule type" value="Genomic_DNA"/>
</dbReference>
<sequence length="187" mass="21029">MVSMASCAVGSTRGYDELIRHAIHVVTEKRPYAKWGTETKFSTGIVEARRILNDLHLLLAKAHYSEVFVDQMSPDVVGITRHNPVTHDTVVVVSHTAFNKNAVNRDRVYLRHIPIGGVLEEILFEMRMDQVDPESKPESDDFLLGLTNYKVSIRQRITPEHAKMCVVHGQQDGHIELTEFPSGSVIA</sequence>
<dbReference type="GO" id="GO:0005980">
    <property type="term" value="P:glycogen catabolic process"/>
    <property type="evidence" value="ECO:0007669"/>
    <property type="project" value="InterPro"/>
</dbReference>
<feature type="non-terminal residue" evidence="2">
    <location>
        <position position="187"/>
    </location>
</feature>
<dbReference type="OrthoDB" id="10248904at2759"/>
<evidence type="ECO:0000313" key="3">
    <source>
        <dbReference type="Proteomes" id="UP000270094"/>
    </source>
</evidence>
<name>A0A3P7ILB0_STRVU</name>
<dbReference type="GO" id="GO:0004135">
    <property type="term" value="F:amylo-alpha-1,6-glucosidase activity"/>
    <property type="evidence" value="ECO:0007669"/>
    <property type="project" value="InterPro"/>
</dbReference>
<evidence type="ECO:0000259" key="1">
    <source>
        <dbReference type="Pfam" id="PF14702"/>
    </source>
</evidence>
<dbReference type="Pfam" id="PF14702">
    <property type="entry name" value="hGDE_central"/>
    <property type="match status" value="1"/>
</dbReference>
<gene>
    <name evidence="2" type="ORF">SVUK_LOCUS8728</name>
</gene>
<dbReference type="Proteomes" id="UP000270094">
    <property type="component" value="Unassembled WGS sequence"/>
</dbReference>
<dbReference type="GO" id="GO:0004134">
    <property type="term" value="F:4-alpha-glucanotransferase activity"/>
    <property type="evidence" value="ECO:0007669"/>
    <property type="project" value="InterPro"/>
</dbReference>
<feature type="domain" description="Glycogen debranching enzyme central" evidence="1">
    <location>
        <begin position="44"/>
        <end position="186"/>
    </location>
</feature>
<dbReference type="InterPro" id="IPR010401">
    <property type="entry name" value="AGL/Gdb1"/>
</dbReference>
<organism evidence="2 3">
    <name type="scientific">Strongylus vulgaris</name>
    <name type="common">Blood worm</name>
    <dbReference type="NCBI Taxonomy" id="40348"/>
    <lineage>
        <taxon>Eukaryota</taxon>
        <taxon>Metazoa</taxon>
        <taxon>Ecdysozoa</taxon>
        <taxon>Nematoda</taxon>
        <taxon>Chromadorea</taxon>
        <taxon>Rhabditida</taxon>
        <taxon>Rhabditina</taxon>
        <taxon>Rhabditomorpha</taxon>
        <taxon>Strongyloidea</taxon>
        <taxon>Strongylidae</taxon>
        <taxon>Strongylus</taxon>
    </lineage>
</organism>
<dbReference type="PANTHER" id="PTHR10569">
    <property type="entry name" value="GLYCOGEN DEBRANCHING ENZYME"/>
    <property type="match status" value="1"/>
</dbReference>